<keyword evidence="3" id="KW-0808">Transferase</keyword>
<dbReference type="GO" id="GO:0008270">
    <property type="term" value="F:zinc ion binding"/>
    <property type="evidence" value="ECO:0007669"/>
    <property type="project" value="UniProtKB-KW"/>
</dbReference>
<evidence type="ECO:0000259" key="10">
    <source>
        <dbReference type="PROSITE" id="PS50089"/>
    </source>
</evidence>
<evidence type="ECO:0000313" key="11">
    <source>
        <dbReference type="EMBL" id="KAF8397081.1"/>
    </source>
</evidence>
<evidence type="ECO:0000256" key="1">
    <source>
        <dbReference type="ARBA" id="ARBA00000900"/>
    </source>
</evidence>
<dbReference type="PROSITE" id="PS50089">
    <property type="entry name" value="ZF_RING_2"/>
    <property type="match status" value="1"/>
</dbReference>
<accession>A0A835DBI9</accession>
<feature type="compositionally biased region" description="Acidic residues" evidence="9">
    <location>
        <begin position="224"/>
        <end position="234"/>
    </location>
</feature>
<evidence type="ECO:0000256" key="9">
    <source>
        <dbReference type="SAM" id="MobiDB-lite"/>
    </source>
</evidence>
<dbReference type="EMBL" id="JABCRI010000011">
    <property type="protein sequence ID" value="KAF8397081.1"/>
    <property type="molecule type" value="Genomic_DNA"/>
</dbReference>
<dbReference type="GO" id="GO:0005737">
    <property type="term" value="C:cytoplasm"/>
    <property type="evidence" value="ECO:0007669"/>
    <property type="project" value="TreeGrafter"/>
</dbReference>
<organism evidence="11 12">
    <name type="scientific">Tetracentron sinense</name>
    <name type="common">Spur-leaf</name>
    <dbReference type="NCBI Taxonomy" id="13715"/>
    <lineage>
        <taxon>Eukaryota</taxon>
        <taxon>Viridiplantae</taxon>
        <taxon>Streptophyta</taxon>
        <taxon>Embryophyta</taxon>
        <taxon>Tracheophyta</taxon>
        <taxon>Spermatophyta</taxon>
        <taxon>Magnoliopsida</taxon>
        <taxon>Trochodendrales</taxon>
        <taxon>Trochodendraceae</taxon>
        <taxon>Tetracentron</taxon>
    </lineage>
</organism>
<evidence type="ECO:0000256" key="8">
    <source>
        <dbReference type="PROSITE-ProRule" id="PRU00175"/>
    </source>
</evidence>
<sequence>MQNHNVFLRSDLSPELAEMNSDSVVEHSDQLEAHCALCRINFSLDNEANEGSETISICRDCKVLFLEDLETTIQDSRLRRSHSGRRSRYSRSSESIEDLFSQQFSHLINLVRQNQHSVPVSVSEHEAQLVDGDAALRVLQRTSSRTTPSGSRRWRRVLSDNESEGFDNLDSIFGENESNVSFGGYRAFHGESDAISFSAYGGDSDVSVDGHSLLDREILIQPDDGSDVDSDTDIDPMHAGLSQGNSDDQDEDDDGEWEEAEVEENTVETTETEGWIWDAFTRSPGENNGPINWLSQSPEFGGMIRWRIRESRRTYIPNIFTNLEESEVPPYIGNTGDYLDARGFEELLEHLAETDSSRRGAPPVAASFVNSLPRVVIDEEHEKHGGLVCAVCKDPLPIGTEVNQLPCFHLYHSFCILPWLRARNSCPLCRYELPTDNKDFEGKQSTISGMEIHEIRQQDLSEDSSSDITDDAEADEGRVVSEGLTEQGRLVNVDSAMDSSGRDGTLSVKEEEVQDGIVNSVNRVSTKFRDLQGAPPDTTEDITGTGDGGLYSKLLCDKIRSSGGQGDCGWFDGVRIQKKSGFVELELIF</sequence>
<evidence type="ECO:0000256" key="3">
    <source>
        <dbReference type="ARBA" id="ARBA00022679"/>
    </source>
</evidence>
<dbReference type="OMA" id="CKDPLPI"/>
<feature type="domain" description="RING-type" evidence="10">
    <location>
        <begin position="389"/>
        <end position="430"/>
    </location>
</feature>
<keyword evidence="12" id="KW-1185">Reference proteome</keyword>
<name>A0A835DBI9_TETSI</name>
<evidence type="ECO:0000256" key="2">
    <source>
        <dbReference type="ARBA" id="ARBA00012483"/>
    </source>
</evidence>
<dbReference type="PANTHER" id="PTHR15710">
    <property type="entry name" value="E3 UBIQUITIN-PROTEIN LIGASE PRAJA"/>
    <property type="match status" value="1"/>
</dbReference>
<dbReference type="GO" id="GO:0061630">
    <property type="term" value="F:ubiquitin protein ligase activity"/>
    <property type="evidence" value="ECO:0007669"/>
    <property type="project" value="UniProtKB-EC"/>
</dbReference>
<feature type="region of interest" description="Disordered" evidence="9">
    <location>
        <begin position="457"/>
        <end position="478"/>
    </location>
</feature>
<comment type="catalytic activity">
    <reaction evidence="1">
        <text>S-ubiquitinyl-[E2 ubiquitin-conjugating enzyme]-L-cysteine + [acceptor protein]-L-lysine = [E2 ubiquitin-conjugating enzyme]-L-cysteine + N(6)-ubiquitinyl-[acceptor protein]-L-lysine.</text>
        <dbReference type="EC" id="2.3.2.27"/>
    </reaction>
</comment>
<evidence type="ECO:0000256" key="6">
    <source>
        <dbReference type="ARBA" id="ARBA00022786"/>
    </source>
</evidence>
<evidence type="ECO:0000256" key="5">
    <source>
        <dbReference type="ARBA" id="ARBA00022771"/>
    </source>
</evidence>
<dbReference type="Gene3D" id="3.30.40.10">
    <property type="entry name" value="Zinc/RING finger domain, C3HC4 (zinc finger)"/>
    <property type="match status" value="1"/>
</dbReference>
<dbReference type="Proteomes" id="UP000655225">
    <property type="component" value="Unassembled WGS sequence"/>
</dbReference>
<gene>
    <name evidence="11" type="ORF">HHK36_015988</name>
</gene>
<dbReference type="InterPro" id="IPR013083">
    <property type="entry name" value="Znf_RING/FYVE/PHD"/>
</dbReference>
<keyword evidence="5 8" id="KW-0863">Zinc-finger</keyword>
<feature type="compositionally biased region" description="Acidic residues" evidence="9">
    <location>
        <begin position="247"/>
        <end position="266"/>
    </location>
</feature>
<keyword evidence="7" id="KW-0862">Zinc</keyword>
<proteinExistence type="predicted"/>
<dbReference type="GO" id="GO:0016567">
    <property type="term" value="P:protein ubiquitination"/>
    <property type="evidence" value="ECO:0007669"/>
    <property type="project" value="TreeGrafter"/>
</dbReference>
<keyword evidence="6" id="KW-0833">Ubl conjugation pathway</keyword>
<comment type="caution">
    <text evidence="11">The sequence shown here is derived from an EMBL/GenBank/DDBJ whole genome shotgun (WGS) entry which is preliminary data.</text>
</comment>
<dbReference type="InterPro" id="IPR001841">
    <property type="entry name" value="Znf_RING"/>
</dbReference>
<dbReference type="Pfam" id="PF13639">
    <property type="entry name" value="zf-RING_2"/>
    <property type="match status" value="1"/>
</dbReference>
<protein>
    <recommendedName>
        <fullName evidence="2">RING-type E3 ubiquitin transferase</fullName>
        <ecNumber evidence="2">2.3.2.27</ecNumber>
    </recommendedName>
</protein>
<dbReference type="AlphaFoldDB" id="A0A835DBI9"/>
<keyword evidence="4" id="KW-0479">Metal-binding</keyword>
<evidence type="ECO:0000256" key="4">
    <source>
        <dbReference type="ARBA" id="ARBA00022723"/>
    </source>
</evidence>
<evidence type="ECO:0000256" key="7">
    <source>
        <dbReference type="ARBA" id="ARBA00022833"/>
    </source>
</evidence>
<dbReference type="FunFam" id="3.30.40.10:FF:000022">
    <property type="entry name" value="E3 ubiquitin-protein ligase RING1-like"/>
    <property type="match status" value="1"/>
</dbReference>
<dbReference type="PANTHER" id="PTHR15710:SF242">
    <property type="entry name" value="OS06G0633500 PROTEIN"/>
    <property type="match status" value="1"/>
</dbReference>
<feature type="compositionally biased region" description="Acidic residues" evidence="9">
    <location>
        <begin position="460"/>
        <end position="474"/>
    </location>
</feature>
<reference evidence="11 12" key="1">
    <citation type="submission" date="2020-04" db="EMBL/GenBank/DDBJ databases">
        <title>Plant Genome Project.</title>
        <authorList>
            <person name="Zhang R.-G."/>
        </authorList>
    </citation>
    <scope>NUCLEOTIDE SEQUENCE [LARGE SCALE GENOMIC DNA]</scope>
    <source>
        <strain evidence="11">YNK0</strain>
        <tissue evidence="11">Leaf</tissue>
    </source>
</reference>
<dbReference type="SUPFAM" id="SSF57850">
    <property type="entry name" value="RING/U-box"/>
    <property type="match status" value="1"/>
</dbReference>
<evidence type="ECO:0000313" key="12">
    <source>
        <dbReference type="Proteomes" id="UP000655225"/>
    </source>
</evidence>
<dbReference type="SMART" id="SM00184">
    <property type="entry name" value="RING"/>
    <property type="match status" value="1"/>
</dbReference>
<feature type="region of interest" description="Disordered" evidence="9">
    <location>
        <begin position="220"/>
        <end position="271"/>
    </location>
</feature>
<dbReference type="EC" id="2.3.2.27" evidence="2"/>
<dbReference type="OrthoDB" id="21204at2759"/>